<dbReference type="EC" id="5.6.2.4" evidence="9"/>
<accession>A0A9X5GRT9</accession>
<feature type="domain" description="UvrD-like helicase ATP-binding" evidence="12">
    <location>
        <begin position="2"/>
        <end position="299"/>
    </location>
</feature>
<evidence type="ECO:0000256" key="2">
    <source>
        <dbReference type="ARBA" id="ARBA00022741"/>
    </source>
</evidence>
<dbReference type="Pfam" id="PF00580">
    <property type="entry name" value="UvrD-helicase"/>
    <property type="match status" value="1"/>
</dbReference>
<comment type="similarity">
    <text evidence="1">Belongs to the helicase family. UvrD subfamily.</text>
</comment>
<evidence type="ECO:0000256" key="6">
    <source>
        <dbReference type="ARBA" id="ARBA00023125"/>
    </source>
</evidence>
<dbReference type="InterPro" id="IPR014017">
    <property type="entry name" value="DNA_helicase_UvrD-like_C"/>
</dbReference>
<feature type="domain" description="UvrD-like helicase C-terminal" evidence="13">
    <location>
        <begin position="300"/>
        <end position="561"/>
    </location>
</feature>
<dbReference type="PROSITE" id="PS51198">
    <property type="entry name" value="UVRD_HELICASE_ATP_BIND"/>
    <property type="match status" value="1"/>
</dbReference>
<keyword evidence="7" id="KW-0413">Isomerase</keyword>
<evidence type="ECO:0000256" key="8">
    <source>
        <dbReference type="ARBA" id="ARBA00034617"/>
    </source>
</evidence>
<evidence type="ECO:0000313" key="14">
    <source>
        <dbReference type="EMBL" id="NBJ91407.1"/>
    </source>
</evidence>
<comment type="catalytic activity">
    <reaction evidence="10">
        <text>ATP + H2O = ADP + phosphate + H(+)</text>
        <dbReference type="Rhea" id="RHEA:13065"/>
        <dbReference type="ChEBI" id="CHEBI:15377"/>
        <dbReference type="ChEBI" id="CHEBI:15378"/>
        <dbReference type="ChEBI" id="CHEBI:30616"/>
        <dbReference type="ChEBI" id="CHEBI:43474"/>
        <dbReference type="ChEBI" id="CHEBI:456216"/>
        <dbReference type="EC" id="5.6.2.4"/>
    </reaction>
</comment>
<dbReference type="CDD" id="cd17932">
    <property type="entry name" value="DEXQc_UvrD"/>
    <property type="match status" value="1"/>
</dbReference>
<dbReference type="RefSeq" id="WP_160558503.1">
    <property type="nucleotide sequence ID" value="NZ_QZDT01000002.1"/>
</dbReference>
<keyword evidence="4 11" id="KW-0347">Helicase</keyword>
<evidence type="ECO:0000259" key="13">
    <source>
        <dbReference type="PROSITE" id="PS51217"/>
    </source>
</evidence>
<dbReference type="AlphaFoldDB" id="A0A9X5GRT9"/>
<gene>
    <name evidence="14" type="ORF">D5281_02115</name>
</gene>
<dbReference type="InterPro" id="IPR027417">
    <property type="entry name" value="P-loop_NTPase"/>
</dbReference>
<dbReference type="PROSITE" id="PS51217">
    <property type="entry name" value="UVRD_HELICASE_CTER"/>
    <property type="match status" value="1"/>
</dbReference>
<proteinExistence type="inferred from homology"/>
<dbReference type="Proteomes" id="UP001154420">
    <property type="component" value="Unassembled WGS sequence"/>
</dbReference>
<feature type="binding site" evidence="11">
    <location>
        <begin position="23"/>
        <end position="30"/>
    </location>
    <ligand>
        <name>ATP</name>
        <dbReference type="ChEBI" id="CHEBI:30616"/>
    </ligand>
</feature>
<dbReference type="SUPFAM" id="SSF52540">
    <property type="entry name" value="P-loop containing nucleoside triphosphate hydrolases"/>
    <property type="match status" value="1"/>
</dbReference>
<keyword evidence="5 11" id="KW-0067">ATP-binding</keyword>
<keyword evidence="6" id="KW-0238">DNA-binding</keyword>
<keyword evidence="2 11" id="KW-0547">Nucleotide-binding</keyword>
<reference evidence="14" key="1">
    <citation type="submission" date="2018-09" db="EMBL/GenBank/DDBJ databases">
        <title>Murine metabolic-syndrome-specific gut microbial biobank.</title>
        <authorList>
            <person name="Liu C."/>
        </authorList>
    </citation>
    <scope>NUCLEOTIDE SEQUENCE</scope>
    <source>
        <strain evidence="14">D42-62</strain>
    </source>
</reference>
<dbReference type="PANTHER" id="PTHR11070">
    <property type="entry name" value="UVRD / RECB / PCRA DNA HELICASE FAMILY MEMBER"/>
    <property type="match status" value="1"/>
</dbReference>
<evidence type="ECO:0000259" key="12">
    <source>
        <dbReference type="PROSITE" id="PS51198"/>
    </source>
</evidence>
<comment type="caution">
    <text evidence="14">The sequence shown here is derived from an EMBL/GenBank/DDBJ whole genome shotgun (WGS) entry which is preliminary data.</text>
</comment>
<dbReference type="GO" id="GO:0005524">
    <property type="term" value="F:ATP binding"/>
    <property type="evidence" value="ECO:0007669"/>
    <property type="project" value="UniProtKB-UniRule"/>
</dbReference>
<keyword evidence="15" id="KW-1185">Reference proteome</keyword>
<dbReference type="InterPro" id="IPR000212">
    <property type="entry name" value="DNA_helicase_UvrD/REP"/>
</dbReference>
<dbReference type="PANTHER" id="PTHR11070:SF2">
    <property type="entry name" value="ATP-DEPENDENT DNA HELICASE SRS2"/>
    <property type="match status" value="1"/>
</dbReference>
<name>A0A9X5GRT9_9FIRM</name>
<protein>
    <recommendedName>
        <fullName evidence="9">DNA 3'-5' helicase</fullName>
        <ecNumber evidence="9">5.6.2.4</ecNumber>
    </recommendedName>
</protein>
<dbReference type="GO" id="GO:0000725">
    <property type="term" value="P:recombinational repair"/>
    <property type="evidence" value="ECO:0007669"/>
    <property type="project" value="TreeGrafter"/>
</dbReference>
<dbReference type="CDD" id="cd18807">
    <property type="entry name" value="SF1_C_UvrD"/>
    <property type="match status" value="1"/>
</dbReference>
<evidence type="ECO:0000256" key="11">
    <source>
        <dbReference type="PROSITE-ProRule" id="PRU00560"/>
    </source>
</evidence>
<dbReference type="GO" id="GO:0003677">
    <property type="term" value="F:DNA binding"/>
    <property type="evidence" value="ECO:0007669"/>
    <property type="project" value="UniProtKB-KW"/>
</dbReference>
<keyword evidence="3 11" id="KW-0378">Hydrolase</keyword>
<sequence length="629" mass="71896">MRAPSKAQEQAIKHLSGPAQIIAGPGSGKTFTIIQRILYLITHYHIPPEEILVITYTKAAANEMKERYEAACSSHRNNDAWCDVNFGTFHSICYNILRQSGGIGSASLMKENDKRNLLGVLMGNRGFASACDYDSITRLQNIISRMKNLGQEACEEFILENTVILNTAWCDKQNNREFSYEDIVSIKDEYDQYLREQGFLDFDDMIIRCLALLHDNKAVCLKYQETFRYILADEFQDINFPQYEILKLLAGPADNLFVVGDDDQAIYGFRGASPGIMRQFMVDYPNCRQILLTDNYRCKEQIVTLAGAMISRNTHRFQKEFHPAQKGGRITALCFDTRKEEEIRLLSALSSLGPDALENTAIILRTNLEVMQYGEMLREGGIAVKGKKIKDSDLFHGFIIEDIVSFLAYLYEGNNRNDFMKFMNKPNRFISRAALISEKVAENTLKQYYTQNIAMLSQLHLLFGQLKIAAGLSPHLAVAFFRKTLGYDTYLHQKTTDDRTARRWISQANAIQEYFKQYKQSDTGISVKNFVRQLSLKETGGWTQTEEQRGVRILTMHSAKGLEFDRVFLPDVNQGIIPSKEAGAPKALEEERRLLYVAITRAKDELFLYYTKERGRRLSVFLEGLIHPS</sequence>
<comment type="catalytic activity">
    <reaction evidence="8">
        <text>Couples ATP hydrolysis with the unwinding of duplex DNA by translocating in the 3'-5' direction.</text>
        <dbReference type="EC" id="5.6.2.4"/>
    </reaction>
</comment>
<dbReference type="InterPro" id="IPR013986">
    <property type="entry name" value="DExx_box_DNA_helicase_dom_sf"/>
</dbReference>
<evidence type="ECO:0000256" key="3">
    <source>
        <dbReference type="ARBA" id="ARBA00022801"/>
    </source>
</evidence>
<dbReference type="GO" id="GO:0043138">
    <property type="term" value="F:3'-5' DNA helicase activity"/>
    <property type="evidence" value="ECO:0007669"/>
    <property type="project" value="UniProtKB-EC"/>
</dbReference>
<dbReference type="Gene3D" id="1.10.10.160">
    <property type="match status" value="1"/>
</dbReference>
<evidence type="ECO:0000256" key="10">
    <source>
        <dbReference type="ARBA" id="ARBA00048988"/>
    </source>
</evidence>
<dbReference type="InterPro" id="IPR014016">
    <property type="entry name" value="UvrD-like_ATP-bd"/>
</dbReference>
<dbReference type="Gene3D" id="3.40.50.300">
    <property type="entry name" value="P-loop containing nucleotide triphosphate hydrolases"/>
    <property type="match status" value="2"/>
</dbReference>
<organism evidence="14 15">
    <name type="scientific">Parablautia muri</name>
    <dbReference type="NCBI Taxonomy" id="2320879"/>
    <lineage>
        <taxon>Bacteria</taxon>
        <taxon>Bacillati</taxon>
        <taxon>Bacillota</taxon>
        <taxon>Clostridia</taxon>
        <taxon>Lachnospirales</taxon>
        <taxon>Lachnospiraceae</taxon>
        <taxon>Parablautia</taxon>
    </lineage>
</organism>
<evidence type="ECO:0000256" key="9">
    <source>
        <dbReference type="ARBA" id="ARBA00034808"/>
    </source>
</evidence>
<evidence type="ECO:0000313" key="15">
    <source>
        <dbReference type="Proteomes" id="UP001154420"/>
    </source>
</evidence>
<dbReference type="GO" id="GO:0016787">
    <property type="term" value="F:hydrolase activity"/>
    <property type="evidence" value="ECO:0007669"/>
    <property type="project" value="UniProtKB-UniRule"/>
</dbReference>
<evidence type="ECO:0000256" key="1">
    <source>
        <dbReference type="ARBA" id="ARBA00009922"/>
    </source>
</evidence>
<dbReference type="Pfam" id="PF13361">
    <property type="entry name" value="UvrD_C"/>
    <property type="match status" value="1"/>
</dbReference>
<dbReference type="OrthoDB" id="9810135at2"/>
<evidence type="ECO:0000256" key="7">
    <source>
        <dbReference type="ARBA" id="ARBA00023235"/>
    </source>
</evidence>
<evidence type="ECO:0000256" key="5">
    <source>
        <dbReference type="ARBA" id="ARBA00022840"/>
    </source>
</evidence>
<dbReference type="Gene3D" id="1.10.486.10">
    <property type="entry name" value="PCRA, domain 4"/>
    <property type="match status" value="1"/>
</dbReference>
<dbReference type="EMBL" id="QZDT01000002">
    <property type="protein sequence ID" value="NBJ91407.1"/>
    <property type="molecule type" value="Genomic_DNA"/>
</dbReference>
<evidence type="ECO:0000256" key="4">
    <source>
        <dbReference type="ARBA" id="ARBA00022806"/>
    </source>
</evidence>